<dbReference type="SUPFAM" id="SSF82771">
    <property type="entry name" value="GIY-YIG endonuclease"/>
    <property type="match status" value="1"/>
</dbReference>
<dbReference type="RefSeq" id="WP_175360878.1">
    <property type="nucleotide sequence ID" value="NZ_JABFMS010000077.1"/>
</dbReference>
<dbReference type="Proteomes" id="UP000562723">
    <property type="component" value="Unassembled WGS sequence"/>
</dbReference>
<sequence>MAVLHYTLLKHGGLEAMASPGAGVAGKIPDDFTAAFAGVYVIFNDHTNNIYVGKSGNIKERFEGRMLAVNELGLDSNSLAKTYACAGVVKIWNTPVKFAVSGGASSAVAVKSMTDISSEYFKDGFFRAGENPEGFDGYKGTEVVHPPTYSSNKVVSVVDGVEVDIEAVLVRYFRQIGYGGTMTNSHYMKGYSNPLPYELIIRVDLGGRKSESRTISIPAGGEF</sequence>
<proteinExistence type="predicted"/>
<protein>
    <submittedName>
        <fullName evidence="1">GIY-YIG nuclease family protein</fullName>
    </submittedName>
</protein>
<evidence type="ECO:0000313" key="1">
    <source>
        <dbReference type="EMBL" id="NUT84247.1"/>
    </source>
</evidence>
<evidence type="ECO:0000313" key="2">
    <source>
        <dbReference type="Proteomes" id="UP000562723"/>
    </source>
</evidence>
<dbReference type="AlphaFoldDB" id="A0AAJ3G2S9"/>
<dbReference type="EMBL" id="JABFMS010000077">
    <property type="protein sequence ID" value="NUT84247.1"/>
    <property type="molecule type" value="Genomic_DNA"/>
</dbReference>
<dbReference type="CDD" id="cd00719">
    <property type="entry name" value="GIY-YIG_SF"/>
    <property type="match status" value="1"/>
</dbReference>
<comment type="caution">
    <text evidence="1">The sequence shown here is derived from an EMBL/GenBank/DDBJ whole genome shotgun (WGS) entry which is preliminary data.</text>
</comment>
<accession>A0AAJ3G2S9</accession>
<organism evidence="1 2">
    <name type="scientific">Pseudomonas brassicacearum</name>
    <dbReference type="NCBI Taxonomy" id="930166"/>
    <lineage>
        <taxon>Bacteria</taxon>
        <taxon>Pseudomonadati</taxon>
        <taxon>Pseudomonadota</taxon>
        <taxon>Gammaproteobacteria</taxon>
        <taxon>Pseudomonadales</taxon>
        <taxon>Pseudomonadaceae</taxon>
        <taxon>Pseudomonas</taxon>
    </lineage>
</organism>
<dbReference type="InterPro" id="IPR035901">
    <property type="entry name" value="GIY-YIG_endonuc_sf"/>
</dbReference>
<name>A0AAJ3G2S9_9PSED</name>
<gene>
    <name evidence="1" type="ORF">HNO85_25160</name>
</gene>
<reference evidence="1 2" key="1">
    <citation type="journal article" date="2020" name="Front. Plant Sci.">
        <title>Isolation of Rhizosphere Bacteria That Improve Quality and Water Stress Tolerance in Greenhouse Ornamentals.</title>
        <authorList>
            <person name="Nordstedt N.P."/>
            <person name="Jones M.L."/>
        </authorList>
    </citation>
    <scope>NUCLEOTIDE SEQUENCE [LARGE SCALE GENOMIC DNA]</scope>
    <source>
        <strain evidence="1 2">C2F7</strain>
    </source>
</reference>